<feature type="repeat" description="TPR" evidence="1">
    <location>
        <begin position="439"/>
        <end position="472"/>
    </location>
</feature>
<feature type="compositionally biased region" description="Polar residues" evidence="2">
    <location>
        <begin position="79"/>
        <end position="105"/>
    </location>
</feature>
<dbReference type="InterPro" id="IPR028796">
    <property type="entry name" value="BBS8"/>
</dbReference>
<dbReference type="PANTHER" id="PTHR44177">
    <property type="entry name" value="TETRATRICOPEPTIDE REPEAT PROTEIN 8"/>
    <property type="match status" value="1"/>
</dbReference>
<dbReference type="OrthoDB" id="421121at2759"/>
<dbReference type="SUPFAM" id="SSF48452">
    <property type="entry name" value="TPR-like"/>
    <property type="match status" value="2"/>
</dbReference>
<accession>A0A5N5TM76</accession>
<proteinExistence type="predicted"/>
<name>A0A5N5TM76_9CRUS</name>
<dbReference type="PROSITE" id="PS50005">
    <property type="entry name" value="TPR"/>
    <property type="match status" value="2"/>
</dbReference>
<dbReference type="CDD" id="cd21341">
    <property type="entry name" value="TTC8_N"/>
    <property type="match status" value="1"/>
</dbReference>
<dbReference type="AlphaFoldDB" id="A0A5N5TM76"/>
<dbReference type="PANTHER" id="PTHR44177:SF1">
    <property type="entry name" value="TETRATRICOPEPTIDE REPEAT PROTEIN 8"/>
    <property type="match status" value="1"/>
</dbReference>
<evidence type="ECO:0000313" key="4">
    <source>
        <dbReference type="Proteomes" id="UP000326759"/>
    </source>
</evidence>
<dbReference type="GO" id="GO:1905515">
    <property type="term" value="P:non-motile cilium assembly"/>
    <property type="evidence" value="ECO:0007669"/>
    <property type="project" value="InterPro"/>
</dbReference>
<dbReference type="GO" id="GO:0034464">
    <property type="term" value="C:BBSome"/>
    <property type="evidence" value="ECO:0007669"/>
    <property type="project" value="InterPro"/>
</dbReference>
<dbReference type="GO" id="GO:0097730">
    <property type="term" value="C:non-motile cilium"/>
    <property type="evidence" value="ECO:0007669"/>
    <property type="project" value="TreeGrafter"/>
</dbReference>
<dbReference type="Pfam" id="PF13181">
    <property type="entry name" value="TPR_8"/>
    <property type="match status" value="2"/>
</dbReference>
<keyword evidence="4" id="KW-1185">Reference proteome</keyword>
<feature type="repeat" description="TPR" evidence="1">
    <location>
        <begin position="405"/>
        <end position="438"/>
    </location>
</feature>
<dbReference type="Gene3D" id="1.25.40.10">
    <property type="entry name" value="Tetratricopeptide repeat domain"/>
    <property type="match status" value="1"/>
</dbReference>
<dbReference type="InterPro" id="IPR019734">
    <property type="entry name" value="TPR_rpt"/>
</dbReference>
<dbReference type="SMART" id="SM00028">
    <property type="entry name" value="TPR"/>
    <property type="match status" value="7"/>
</dbReference>
<reference evidence="3 4" key="1">
    <citation type="journal article" date="2019" name="PLoS Biol.">
        <title>Sex chromosomes control vertical transmission of feminizing Wolbachia symbionts in an isopod.</title>
        <authorList>
            <person name="Becking T."/>
            <person name="Chebbi M.A."/>
            <person name="Giraud I."/>
            <person name="Moumen B."/>
            <person name="Laverre T."/>
            <person name="Caubet Y."/>
            <person name="Peccoud J."/>
            <person name="Gilbert C."/>
            <person name="Cordaux R."/>
        </authorList>
    </citation>
    <scope>NUCLEOTIDE SEQUENCE [LARGE SCALE GENOMIC DNA]</scope>
    <source>
        <strain evidence="3">ANa2</strain>
        <tissue evidence="3">Whole body excluding digestive tract and cuticle</tissue>
    </source>
</reference>
<feature type="region of interest" description="Disordered" evidence="2">
    <location>
        <begin position="76"/>
        <end position="140"/>
    </location>
</feature>
<evidence type="ECO:0000256" key="1">
    <source>
        <dbReference type="PROSITE-ProRule" id="PRU00339"/>
    </source>
</evidence>
<protein>
    <submittedName>
        <fullName evidence="3">Tetratricopeptide repeat protein 8</fullName>
    </submittedName>
</protein>
<dbReference type="GO" id="GO:0036064">
    <property type="term" value="C:ciliary basal body"/>
    <property type="evidence" value="ECO:0007669"/>
    <property type="project" value="TreeGrafter"/>
</dbReference>
<keyword evidence="1" id="KW-0802">TPR repeat</keyword>
<dbReference type="EMBL" id="SEYY01000428">
    <property type="protein sequence ID" value="KAB7507275.1"/>
    <property type="molecule type" value="Genomic_DNA"/>
</dbReference>
<sequence length="523" mass="59397">MDPLYLAISYFRRRKFQKCIDICTNLLEANPYDQAPWSLKMRAMTEDVWMDEDDGEEEVLADLLFDDNSIAMVARPGTSLRTARPQTTGQTGPSQAVRPATQSGRPLSGVVRPGSQGGRPGTVDQALKTPRTGHTARPVSAATGRHVRLGTASMLSSVNGPFINMARLNVSKYAAQPTVAKALFEYIYYHENDIRHALDLAAQATQAVQFKDWWWKIQLARCYYKLGLYRDAEKQVRVSIQNYYYYYKILVVTNTVLNILPFSNIVTSIPTYLLGRISVRLDQPLAALEVYKSGLEKFPGEFIIRNIFRIHEGLHDLQRAVKIYKDVLIYDATNVESIACIATNHFYTDQPELALRFYRRLLQMGIYNCEIFNNLALCCFYAQQYDMTLTCFERALSLADDDCVADVWYNLGHVALGIGDVNLAYQCFRLALSSNNDHAESYNNLGVLEYRRGNLETARAFFMTASSLAPHLFQSFYNHAFLANKTGDLQTSYVVIKKSLEVFPEHHDSKELLKSLQSHFHAL</sequence>
<evidence type="ECO:0000256" key="2">
    <source>
        <dbReference type="SAM" id="MobiDB-lite"/>
    </source>
</evidence>
<comment type="caution">
    <text evidence="3">The sequence shown here is derived from an EMBL/GenBank/DDBJ whole genome shotgun (WGS) entry which is preliminary data.</text>
</comment>
<dbReference type="FunFam" id="1.25.40.10:FF:000169">
    <property type="entry name" value="tetratricopeptide repeat protein 8 isoform X1"/>
    <property type="match status" value="1"/>
</dbReference>
<evidence type="ECO:0000313" key="3">
    <source>
        <dbReference type="EMBL" id="KAB7507275.1"/>
    </source>
</evidence>
<dbReference type="InterPro" id="IPR011990">
    <property type="entry name" value="TPR-like_helical_dom_sf"/>
</dbReference>
<dbReference type="Proteomes" id="UP000326759">
    <property type="component" value="Unassembled WGS sequence"/>
</dbReference>
<gene>
    <name evidence="3" type="primary">Ttc8</name>
    <name evidence="3" type="ORF">Anas_03734</name>
</gene>
<organism evidence="3 4">
    <name type="scientific">Armadillidium nasatum</name>
    <dbReference type="NCBI Taxonomy" id="96803"/>
    <lineage>
        <taxon>Eukaryota</taxon>
        <taxon>Metazoa</taxon>
        <taxon>Ecdysozoa</taxon>
        <taxon>Arthropoda</taxon>
        <taxon>Crustacea</taxon>
        <taxon>Multicrustacea</taxon>
        <taxon>Malacostraca</taxon>
        <taxon>Eumalacostraca</taxon>
        <taxon>Peracarida</taxon>
        <taxon>Isopoda</taxon>
        <taxon>Oniscidea</taxon>
        <taxon>Crinocheta</taxon>
        <taxon>Armadillidiidae</taxon>
        <taxon>Armadillidium</taxon>
    </lineage>
</organism>